<name>F3Z156_DESAF</name>
<evidence type="ECO:0000256" key="1">
    <source>
        <dbReference type="SAM" id="Phobius"/>
    </source>
</evidence>
<dbReference type="eggNOG" id="ENOG5032K2C">
    <property type="taxonomic scope" value="Bacteria"/>
</dbReference>
<dbReference type="RefSeq" id="WP_005988996.1">
    <property type="nucleotide sequence ID" value="NC_016629.1"/>
</dbReference>
<keyword evidence="1" id="KW-0472">Membrane</keyword>
<dbReference type="STRING" id="690850.Desaf_1618"/>
<feature type="transmembrane region" description="Helical" evidence="1">
    <location>
        <begin position="52"/>
        <end position="78"/>
    </location>
</feature>
<dbReference type="AlphaFoldDB" id="F3Z156"/>
<sequence>MRDTLGAFVSGLRRKSGLFKWLFFVTLALLVALNIILRPHHPHVDAEALPGFWAVFGLVLAVAMAVLMKGIVAPLIGFSEDIYDRDQ</sequence>
<dbReference type="EMBL" id="CP003221">
    <property type="protein sequence ID" value="EGJ49954.1"/>
    <property type="molecule type" value="Genomic_DNA"/>
</dbReference>
<dbReference type="KEGG" id="daf:Desaf_1618"/>
<evidence type="ECO:0000313" key="3">
    <source>
        <dbReference type="Proteomes" id="UP000007844"/>
    </source>
</evidence>
<keyword evidence="1" id="KW-1133">Transmembrane helix</keyword>
<accession>F3Z156</accession>
<proteinExistence type="predicted"/>
<evidence type="ECO:0000313" key="2">
    <source>
        <dbReference type="EMBL" id="EGJ49954.1"/>
    </source>
</evidence>
<dbReference type="HOGENOM" id="CLU_160720_2_0_7"/>
<organism evidence="2 3">
    <name type="scientific">Desulfocurvibacter africanus subsp. africanus str. Walvis Bay</name>
    <dbReference type="NCBI Taxonomy" id="690850"/>
    <lineage>
        <taxon>Bacteria</taxon>
        <taxon>Pseudomonadati</taxon>
        <taxon>Thermodesulfobacteriota</taxon>
        <taxon>Desulfovibrionia</taxon>
        <taxon>Desulfovibrionales</taxon>
        <taxon>Desulfovibrionaceae</taxon>
        <taxon>Desulfocurvibacter</taxon>
    </lineage>
</organism>
<feature type="transmembrane region" description="Helical" evidence="1">
    <location>
        <begin position="21"/>
        <end position="40"/>
    </location>
</feature>
<protein>
    <submittedName>
        <fullName evidence="2">Uncharacterized protein</fullName>
    </submittedName>
</protein>
<dbReference type="Proteomes" id="UP000007844">
    <property type="component" value="Chromosome"/>
</dbReference>
<keyword evidence="1" id="KW-0812">Transmembrane</keyword>
<gene>
    <name evidence="2" type="ORF">Desaf_1618</name>
</gene>
<keyword evidence="3" id="KW-1185">Reference proteome</keyword>
<reference evidence="2 3" key="1">
    <citation type="journal article" date="2011" name="J. Bacteriol.">
        <title>Genome sequence of the mercury-methylating and pleomorphic Desulfovibrio africanus Strain Walvis Bay.</title>
        <authorList>
            <person name="Brown S.D."/>
            <person name="Wall J.D."/>
            <person name="Kucken A.M."/>
            <person name="Gilmour C.C."/>
            <person name="Podar M."/>
            <person name="Brandt C.C."/>
            <person name="Teshima H."/>
            <person name="Detter J.C."/>
            <person name="Han C.S."/>
            <person name="Land M.L."/>
            <person name="Lucas S."/>
            <person name="Han J."/>
            <person name="Pennacchio L."/>
            <person name="Nolan M."/>
            <person name="Pitluck S."/>
            <person name="Woyke T."/>
            <person name="Goodwin L."/>
            <person name="Palumbo A.V."/>
            <person name="Elias D.A."/>
        </authorList>
    </citation>
    <scope>NUCLEOTIDE SEQUENCE [LARGE SCALE GENOMIC DNA]</scope>
    <source>
        <strain evidence="2 3">Walvis Bay</strain>
    </source>
</reference>